<dbReference type="OrthoDB" id="6625437at2759"/>
<gene>
    <name evidence="4" type="ORF">AVEN_175368_1</name>
</gene>
<dbReference type="InterPro" id="IPR001878">
    <property type="entry name" value="Znf_CCHC"/>
</dbReference>
<accession>A0A4Y2RE98</accession>
<feature type="domain" description="CCHC-type" evidence="3">
    <location>
        <begin position="205"/>
        <end position="220"/>
    </location>
</feature>
<dbReference type="EMBL" id="BGPR01016480">
    <property type="protein sequence ID" value="GBN73175.1"/>
    <property type="molecule type" value="Genomic_DNA"/>
</dbReference>
<evidence type="ECO:0000259" key="3">
    <source>
        <dbReference type="PROSITE" id="PS50158"/>
    </source>
</evidence>
<organism evidence="4 5">
    <name type="scientific">Araneus ventricosus</name>
    <name type="common">Orbweaver spider</name>
    <name type="synonym">Epeira ventricosa</name>
    <dbReference type="NCBI Taxonomy" id="182803"/>
    <lineage>
        <taxon>Eukaryota</taxon>
        <taxon>Metazoa</taxon>
        <taxon>Ecdysozoa</taxon>
        <taxon>Arthropoda</taxon>
        <taxon>Chelicerata</taxon>
        <taxon>Arachnida</taxon>
        <taxon>Araneae</taxon>
        <taxon>Araneomorphae</taxon>
        <taxon>Entelegynae</taxon>
        <taxon>Araneoidea</taxon>
        <taxon>Araneidae</taxon>
        <taxon>Araneus</taxon>
    </lineage>
</organism>
<keyword evidence="1" id="KW-0479">Metal-binding</keyword>
<reference evidence="4 5" key="1">
    <citation type="journal article" date="2019" name="Sci. Rep.">
        <title>Orb-weaving spider Araneus ventricosus genome elucidates the spidroin gene catalogue.</title>
        <authorList>
            <person name="Kono N."/>
            <person name="Nakamura H."/>
            <person name="Ohtoshi R."/>
            <person name="Moran D.A.P."/>
            <person name="Shinohara A."/>
            <person name="Yoshida Y."/>
            <person name="Fujiwara M."/>
            <person name="Mori M."/>
            <person name="Tomita M."/>
            <person name="Arakawa K."/>
        </authorList>
    </citation>
    <scope>NUCLEOTIDE SEQUENCE [LARGE SCALE GENOMIC DNA]</scope>
</reference>
<evidence type="ECO:0000256" key="1">
    <source>
        <dbReference type="PROSITE-ProRule" id="PRU00047"/>
    </source>
</evidence>
<evidence type="ECO:0000256" key="2">
    <source>
        <dbReference type="SAM" id="MobiDB-lite"/>
    </source>
</evidence>
<comment type="caution">
    <text evidence="4">The sequence shown here is derived from an EMBL/GenBank/DDBJ whole genome shotgun (WGS) entry which is preliminary data.</text>
</comment>
<feature type="region of interest" description="Disordered" evidence="2">
    <location>
        <begin position="1"/>
        <end position="25"/>
    </location>
</feature>
<protein>
    <recommendedName>
        <fullName evidence="3">CCHC-type domain-containing protein</fullName>
    </recommendedName>
</protein>
<dbReference type="GO" id="GO:0003676">
    <property type="term" value="F:nucleic acid binding"/>
    <property type="evidence" value="ECO:0007669"/>
    <property type="project" value="InterPro"/>
</dbReference>
<dbReference type="Proteomes" id="UP000499080">
    <property type="component" value="Unassembled WGS sequence"/>
</dbReference>
<dbReference type="InterPro" id="IPR036875">
    <property type="entry name" value="Znf_CCHC_sf"/>
</dbReference>
<dbReference type="AlphaFoldDB" id="A0A4Y2RE98"/>
<keyword evidence="1" id="KW-0862">Zinc</keyword>
<keyword evidence="1" id="KW-0863">Zinc-finger</keyword>
<sequence>MDRKESFSRCTHQPIEESAPAVTTEYGTQTCSIPSDTHQEQYHEEFCSTRERMPPFLPSLKRWHSYPHQLPIKVKFAEVRKIKNKGFAIDFYSEEQTEKLLGKLEDKEALKTAVEANKLERRKLTCIIYDVPTDTPEEEVLQAVEVATGMEASNFSLNFKTMEKGGKSHYVVQPQPEEFKSLLCSRKITLGWTRHSVKEHFNIKRCFKCQTFGHLQKDCRGKIFTVLSADSPIIQMLAITDILAASTALIKHQMRYQILTGTTRQTPTTLRYTKKK</sequence>
<proteinExistence type="predicted"/>
<name>A0A4Y2RE98_ARAVE</name>
<dbReference type="PROSITE" id="PS50158">
    <property type="entry name" value="ZF_CCHC"/>
    <property type="match status" value="1"/>
</dbReference>
<keyword evidence="5" id="KW-1185">Reference proteome</keyword>
<evidence type="ECO:0000313" key="5">
    <source>
        <dbReference type="Proteomes" id="UP000499080"/>
    </source>
</evidence>
<dbReference type="SUPFAM" id="SSF57756">
    <property type="entry name" value="Retrovirus zinc finger-like domains"/>
    <property type="match status" value="1"/>
</dbReference>
<dbReference type="GO" id="GO:0008270">
    <property type="term" value="F:zinc ion binding"/>
    <property type="evidence" value="ECO:0007669"/>
    <property type="project" value="UniProtKB-KW"/>
</dbReference>
<evidence type="ECO:0000313" key="4">
    <source>
        <dbReference type="EMBL" id="GBN73175.1"/>
    </source>
</evidence>